<gene>
    <name evidence="2" type="ORF">HO173_009034</name>
</gene>
<feature type="compositionally biased region" description="Basic and acidic residues" evidence="1">
    <location>
        <begin position="54"/>
        <end position="65"/>
    </location>
</feature>
<evidence type="ECO:0000256" key="1">
    <source>
        <dbReference type="SAM" id="MobiDB-lite"/>
    </source>
</evidence>
<evidence type="ECO:0000313" key="2">
    <source>
        <dbReference type="EMBL" id="KAF6232820.1"/>
    </source>
</evidence>
<dbReference type="Proteomes" id="UP000578531">
    <property type="component" value="Unassembled WGS sequence"/>
</dbReference>
<proteinExistence type="predicted"/>
<dbReference type="RefSeq" id="XP_037162246.1">
    <property type="nucleotide sequence ID" value="XM_037310930.1"/>
</dbReference>
<reference evidence="2 3" key="1">
    <citation type="journal article" date="2020" name="Genomics">
        <title>Complete, high-quality genomes from long-read metagenomic sequencing of two wolf lichen thalli reveals enigmatic genome architecture.</title>
        <authorList>
            <person name="McKenzie S.K."/>
            <person name="Walston R.F."/>
            <person name="Allen J.L."/>
        </authorList>
    </citation>
    <scope>NUCLEOTIDE SEQUENCE [LARGE SCALE GENOMIC DNA]</scope>
    <source>
        <strain evidence="2">WasteWater2</strain>
    </source>
</reference>
<feature type="compositionally biased region" description="Polar residues" evidence="1">
    <location>
        <begin position="72"/>
        <end position="96"/>
    </location>
</feature>
<comment type="caution">
    <text evidence="2">The sequence shown here is derived from an EMBL/GenBank/DDBJ whole genome shotgun (WGS) entry which is preliminary data.</text>
</comment>
<sequence length="241" mass="27540">MGTLEARCSSTWWEVAYQCPAREERSQEIDFNSDPELIIESEVEVKAPSGGRNALDRLQGRKQGDTADTAGSIRTVNNIDINARQPNNPHAPTKQPQRSEDAPLMSPRTALETLRADRSLNLPQDQPWMHQDQNGRWVPRDEGYRANYIFVPHGDGILQIRTSNLVERYGNARWGMKIEMSKEEELMTSGSRSSFPWRQSHGRCLTELKPSEWDALRPAQLRESPFLYPPIKSNLYDESMS</sequence>
<dbReference type="GeneID" id="59290688"/>
<dbReference type="OrthoDB" id="10584394at2759"/>
<name>A0A8H6L296_9LECA</name>
<evidence type="ECO:0000313" key="3">
    <source>
        <dbReference type="Proteomes" id="UP000578531"/>
    </source>
</evidence>
<keyword evidence="3" id="KW-1185">Reference proteome</keyword>
<accession>A0A8H6L296</accession>
<protein>
    <submittedName>
        <fullName evidence="2">Uncharacterized protein</fullName>
    </submittedName>
</protein>
<organism evidence="2 3">
    <name type="scientific">Letharia columbiana</name>
    <dbReference type="NCBI Taxonomy" id="112416"/>
    <lineage>
        <taxon>Eukaryota</taxon>
        <taxon>Fungi</taxon>
        <taxon>Dikarya</taxon>
        <taxon>Ascomycota</taxon>
        <taxon>Pezizomycotina</taxon>
        <taxon>Lecanoromycetes</taxon>
        <taxon>OSLEUM clade</taxon>
        <taxon>Lecanoromycetidae</taxon>
        <taxon>Lecanorales</taxon>
        <taxon>Lecanorineae</taxon>
        <taxon>Parmeliaceae</taxon>
        <taxon>Letharia</taxon>
    </lineage>
</organism>
<feature type="region of interest" description="Disordered" evidence="1">
    <location>
        <begin position="47"/>
        <end position="104"/>
    </location>
</feature>
<dbReference type="AlphaFoldDB" id="A0A8H6L296"/>
<dbReference type="EMBL" id="JACCJC010000045">
    <property type="protein sequence ID" value="KAF6232820.1"/>
    <property type="molecule type" value="Genomic_DNA"/>
</dbReference>